<reference evidence="3" key="1">
    <citation type="submission" date="2023-08" db="EMBL/GenBank/DDBJ databases">
        <authorList>
            <person name="Chen Y."/>
            <person name="Shah S."/>
            <person name="Dougan E. K."/>
            <person name="Thang M."/>
            <person name="Chan C."/>
        </authorList>
    </citation>
    <scope>NUCLEOTIDE SEQUENCE</scope>
</reference>
<dbReference type="SMART" id="SM00454">
    <property type="entry name" value="SAM"/>
    <property type="match status" value="1"/>
</dbReference>
<dbReference type="SUPFAM" id="SSF47769">
    <property type="entry name" value="SAM/Pointed domain"/>
    <property type="match status" value="1"/>
</dbReference>
<name>A0AA36IEF0_9DINO</name>
<feature type="domain" description="SAM" evidence="2">
    <location>
        <begin position="138"/>
        <end position="204"/>
    </location>
</feature>
<dbReference type="AlphaFoldDB" id="A0AA36IEF0"/>
<feature type="compositionally biased region" description="Polar residues" evidence="1">
    <location>
        <begin position="115"/>
        <end position="126"/>
    </location>
</feature>
<dbReference type="Proteomes" id="UP001178507">
    <property type="component" value="Unassembled WGS sequence"/>
</dbReference>
<feature type="region of interest" description="Disordered" evidence="1">
    <location>
        <begin position="37"/>
        <end position="126"/>
    </location>
</feature>
<keyword evidence="4" id="KW-1185">Reference proteome</keyword>
<dbReference type="Pfam" id="PF07647">
    <property type="entry name" value="SAM_2"/>
    <property type="match status" value="1"/>
</dbReference>
<evidence type="ECO:0000259" key="2">
    <source>
        <dbReference type="SMART" id="SM00454"/>
    </source>
</evidence>
<comment type="caution">
    <text evidence="3">The sequence shown here is derived from an EMBL/GenBank/DDBJ whole genome shotgun (WGS) entry which is preliminary data.</text>
</comment>
<feature type="compositionally biased region" description="Low complexity" evidence="1">
    <location>
        <begin position="78"/>
        <end position="95"/>
    </location>
</feature>
<evidence type="ECO:0000313" key="3">
    <source>
        <dbReference type="EMBL" id="CAJ1386120.1"/>
    </source>
</evidence>
<feature type="compositionally biased region" description="Basic and acidic residues" evidence="1">
    <location>
        <begin position="14"/>
        <end position="23"/>
    </location>
</feature>
<feature type="compositionally biased region" description="Basic and acidic residues" evidence="1">
    <location>
        <begin position="203"/>
        <end position="216"/>
    </location>
</feature>
<protein>
    <recommendedName>
        <fullName evidence="2">SAM domain-containing protein</fullName>
    </recommendedName>
</protein>
<dbReference type="InterPro" id="IPR037688">
    <property type="entry name" value="ZBBX"/>
</dbReference>
<gene>
    <name evidence="3" type="ORF">EVOR1521_LOCUS12562</name>
</gene>
<feature type="region of interest" description="Disordered" evidence="1">
    <location>
        <begin position="1"/>
        <end position="23"/>
    </location>
</feature>
<dbReference type="InterPro" id="IPR013761">
    <property type="entry name" value="SAM/pointed_sf"/>
</dbReference>
<dbReference type="Gene3D" id="1.10.150.50">
    <property type="entry name" value="Transcription Factor, Ets-1"/>
    <property type="match status" value="1"/>
</dbReference>
<evidence type="ECO:0000256" key="1">
    <source>
        <dbReference type="SAM" id="MobiDB-lite"/>
    </source>
</evidence>
<dbReference type="EMBL" id="CAUJNA010001335">
    <property type="protein sequence ID" value="CAJ1386120.1"/>
    <property type="molecule type" value="Genomic_DNA"/>
</dbReference>
<accession>A0AA36IEF0</accession>
<feature type="compositionally biased region" description="Low complexity" evidence="1">
    <location>
        <begin position="103"/>
        <end position="114"/>
    </location>
</feature>
<dbReference type="PANTHER" id="PTHR28634:SF1">
    <property type="entry name" value="ZINC FINGER B-BOX DOMAIN-CONTAINING PROTEIN 1"/>
    <property type="match status" value="1"/>
</dbReference>
<sequence length="399" mass="43473">MALSRAKGLNITKNDTRRMEEEAKQMEAKLELLRRTMEVAEQSGKSADGRWRSGANNKPLTKGYVKSVLEAPNKKGKSGTPKSGTLAEATEASPLAPLPSPSPSNSNASPLAPLVTSNSPSTVGATSAARNLQAAMQSQDRDALEVEAFLCSLKLDRYVVLFMEHGFDCMDVVKEMEEEHMQQIGMATGHILKLRKRLAEFKPKKASEGAEKDLTRKVSFSEAPKPKETEAAGFSKSLLEGAFDEEDSAASFQEALKAWRGGAAEEKVKEVKEEKEGKEEKKAPGSFWSSLGGSDVNLERASTPSKLPAESTAAETSNVALGEEKLCCYQCFKQFYAQFAVEREDETAGGQRRLCSEACADAWCAAARAKAEAFEKRQLQLQQMQEMQRAMAEEEAPAA</sequence>
<feature type="compositionally biased region" description="Basic and acidic residues" evidence="1">
    <location>
        <begin position="266"/>
        <end position="283"/>
    </location>
</feature>
<dbReference type="InterPro" id="IPR001660">
    <property type="entry name" value="SAM"/>
</dbReference>
<feature type="region of interest" description="Disordered" evidence="1">
    <location>
        <begin position="266"/>
        <end position="311"/>
    </location>
</feature>
<organism evidence="3 4">
    <name type="scientific">Effrenium voratum</name>
    <dbReference type="NCBI Taxonomy" id="2562239"/>
    <lineage>
        <taxon>Eukaryota</taxon>
        <taxon>Sar</taxon>
        <taxon>Alveolata</taxon>
        <taxon>Dinophyceae</taxon>
        <taxon>Suessiales</taxon>
        <taxon>Symbiodiniaceae</taxon>
        <taxon>Effrenium</taxon>
    </lineage>
</organism>
<proteinExistence type="predicted"/>
<evidence type="ECO:0000313" key="4">
    <source>
        <dbReference type="Proteomes" id="UP001178507"/>
    </source>
</evidence>
<dbReference type="PANTHER" id="PTHR28634">
    <property type="entry name" value="ZINC FINGER B-BOX DOMAIN-CONTAINING PROTEIN 1"/>
    <property type="match status" value="1"/>
</dbReference>
<feature type="region of interest" description="Disordered" evidence="1">
    <location>
        <begin position="203"/>
        <end position="231"/>
    </location>
</feature>